<evidence type="ECO:0000313" key="5">
    <source>
        <dbReference type="EMBL" id="RAI72837.1"/>
    </source>
</evidence>
<protein>
    <submittedName>
        <fullName evidence="5">ABC transporter substrate-binding protein</fullName>
    </submittedName>
</protein>
<dbReference type="AlphaFoldDB" id="A0A327NCA9"/>
<dbReference type="Pfam" id="PF00676">
    <property type="entry name" value="E1_dh"/>
    <property type="match status" value="1"/>
</dbReference>
<feature type="domain" description="Dehydrogenase E1 component" evidence="4">
    <location>
        <begin position="17"/>
        <end position="310"/>
    </location>
</feature>
<dbReference type="GO" id="GO:0004739">
    <property type="term" value="F:pyruvate dehydrogenase (acetyl-transferring) activity"/>
    <property type="evidence" value="ECO:0007669"/>
    <property type="project" value="TreeGrafter"/>
</dbReference>
<dbReference type="Gene3D" id="3.40.50.970">
    <property type="match status" value="1"/>
</dbReference>
<comment type="caution">
    <text evidence="5">The sequence shown here is derived from an EMBL/GenBank/DDBJ whole genome shotgun (WGS) entry which is preliminary data.</text>
</comment>
<evidence type="ECO:0000256" key="1">
    <source>
        <dbReference type="ARBA" id="ARBA00001964"/>
    </source>
</evidence>
<keyword evidence="2" id="KW-0560">Oxidoreductase</keyword>
<organism evidence="5 6">
    <name type="scientific">Pseudomonas fluorescens</name>
    <dbReference type="NCBI Taxonomy" id="294"/>
    <lineage>
        <taxon>Bacteria</taxon>
        <taxon>Pseudomonadati</taxon>
        <taxon>Pseudomonadota</taxon>
        <taxon>Gammaproteobacteria</taxon>
        <taxon>Pseudomonadales</taxon>
        <taxon>Pseudomonadaceae</taxon>
        <taxon>Pseudomonas</taxon>
    </lineage>
</organism>
<dbReference type="Proteomes" id="UP000249493">
    <property type="component" value="Unassembled WGS sequence"/>
</dbReference>
<reference evidence="5 6" key="1">
    <citation type="submission" date="2018-06" db="EMBL/GenBank/DDBJ databases">
        <authorList>
            <person name="Zhirakovskaya E."/>
        </authorList>
    </citation>
    <scope>NUCLEOTIDE SEQUENCE [LARGE SCALE GENOMIC DNA]</scope>
    <source>
        <strain evidence="5 6">LY3</strain>
    </source>
</reference>
<dbReference type="InterPro" id="IPR050642">
    <property type="entry name" value="PDH_E1_Alpha_Subunit"/>
</dbReference>
<gene>
    <name evidence="5" type="ORF">DOZ80_02865</name>
</gene>
<dbReference type="PANTHER" id="PTHR11516:SF60">
    <property type="entry name" value="PYRUVATE DEHYDROGENASE E1 COMPONENT SUBUNIT ALPHA"/>
    <property type="match status" value="1"/>
</dbReference>
<dbReference type="InterPro" id="IPR001017">
    <property type="entry name" value="DH_E1"/>
</dbReference>
<dbReference type="CDD" id="cd02000">
    <property type="entry name" value="TPP_E1_PDC_ADC_BCADC"/>
    <property type="match status" value="1"/>
</dbReference>
<sequence length="325" mass="35143">MKMNPIANEKMVHAYKEMQTIRSFEERLAHEAATTAFVGPLHLYTGAEGSAVGVCMNLDSRDRLYSTHRPHGHCVARGVDIKGLMLEIYGRQGGVCNGKGGSMHLADPDVGLMGANAIVSGAMPLVCGAALSAKTLKTGGVVVGFTGDGGSNQGQFLESLNFASVFKLPAIFVIEDNGFAETTASSWSCAGDHLKRAEGFGMPGRRVDGADVFEVYDAVREAVERARSGEGPTLLHILVERFHPHEEGVSDAMRLPEQLEWAKANRDPIKNLKARMLTSEVITQSALDEIDRNIERVIDQAVIEAKAAPTIPLDQLLTDVYHNYP</sequence>
<dbReference type="InterPro" id="IPR029061">
    <property type="entry name" value="THDP-binding"/>
</dbReference>
<accession>A0A327NCA9</accession>
<name>A0A327NCA9_PSEFL</name>
<dbReference type="PANTHER" id="PTHR11516">
    <property type="entry name" value="PYRUVATE DEHYDROGENASE E1 COMPONENT, ALPHA SUBUNIT BACTERIAL AND ORGANELLAR"/>
    <property type="match status" value="1"/>
</dbReference>
<dbReference type="EMBL" id="QLIN01000001">
    <property type="protein sequence ID" value="RAI72837.1"/>
    <property type="molecule type" value="Genomic_DNA"/>
</dbReference>
<evidence type="ECO:0000259" key="4">
    <source>
        <dbReference type="Pfam" id="PF00676"/>
    </source>
</evidence>
<evidence type="ECO:0000256" key="2">
    <source>
        <dbReference type="ARBA" id="ARBA00023002"/>
    </source>
</evidence>
<evidence type="ECO:0000313" key="6">
    <source>
        <dbReference type="Proteomes" id="UP000249493"/>
    </source>
</evidence>
<keyword evidence="3" id="KW-0786">Thiamine pyrophosphate</keyword>
<proteinExistence type="predicted"/>
<dbReference type="SUPFAM" id="SSF52518">
    <property type="entry name" value="Thiamin diphosphate-binding fold (THDP-binding)"/>
    <property type="match status" value="1"/>
</dbReference>
<dbReference type="GO" id="GO:0006086">
    <property type="term" value="P:pyruvate decarboxylation to acetyl-CoA"/>
    <property type="evidence" value="ECO:0007669"/>
    <property type="project" value="TreeGrafter"/>
</dbReference>
<comment type="cofactor">
    <cofactor evidence="1">
        <name>thiamine diphosphate</name>
        <dbReference type="ChEBI" id="CHEBI:58937"/>
    </cofactor>
</comment>
<evidence type="ECO:0000256" key="3">
    <source>
        <dbReference type="ARBA" id="ARBA00023052"/>
    </source>
</evidence>